<dbReference type="KEGG" id="plon:Pla110_16310"/>
<evidence type="ECO:0000256" key="1">
    <source>
        <dbReference type="SAM" id="SignalP"/>
    </source>
</evidence>
<feature type="signal peptide" evidence="1">
    <location>
        <begin position="1"/>
        <end position="24"/>
    </location>
</feature>
<dbReference type="Proteomes" id="UP000317178">
    <property type="component" value="Chromosome"/>
</dbReference>
<proteinExistence type="predicted"/>
<sequence precursor="true">MFTATGRGCIVLVLSGLLVGCASMHGKSSNSVCTDCESGTCQNACMECESCIAGANCESCNYGCDVKKGSDEWWAMQAEAPVGSRQVYKKGKMWPPYPRPTGPKQQFSHKYHAAHYWPYPYVCQDRAYVRNVMALQEDKGWQRLTTLFDYHFDEYTNELTHSGREQLIWILEEAPPKRRNQIYVQKIVGDGTNAARVETVRNALIELVGVESSGICIELKSGRNYGRPALEIDTIRKAEIESMPEPRINYTAPSTTEED</sequence>
<protein>
    <submittedName>
        <fullName evidence="2">Uncharacterized protein</fullName>
    </submittedName>
</protein>
<dbReference type="EMBL" id="CP036281">
    <property type="protein sequence ID" value="QDU79911.1"/>
    <property type="molecule type" value="Genomic_DNA"/>
</dbReference>
<organism evidence="2 3">
    <name type="scientific">Polystyrenella longa</name>
    <dbReference type="NCBI Taxonomy" id="2528007"/>
    <lineage>
        <taxon>Bacteria</taxon>
        <taxon>Pseudomonadati</taxon>
        <taxon>Planctomycetota</taxon>
        <taxon>Planctomycetia</taxon>
        <taxon>Planctomycetales</taxon>
        <taxon>Planctomycetaceae</taxon>
        <taxon>Polystyrenella</taxon>
    </lineage>
</organism>
<accession>A0A518CL07</accession>
<dbReference type="AlphaFoldDB" id="A0A518CL07"/>
<dbReference type="PROSITE" id="PS51257">
    <property type="entry name" value="PROKAR_LIPOPROTEIN"/>
    <property type="match status" value="1"/>
</dbReference>
<feature type="chain" id="PRO_5022060512" evidence="1">
    <location>
        <begin position="25"/>
        <end position="259"/>
    </location>
</feature>
<reference evidence="2 3" key="1">
    <citation type="submission" date="2019-02" db="EMBL/GenBank/DDBJ databases">
        <title>Deep-cultivation of Planctomycetes and their phenomic and genomic characterization uncovers novel biology.</title>
        <authorList>
            <person name="Wiegand S."/>
            <person name="Jogler M."/>
            <person name="Boedeker C."/>
            <person name="Pinto D."/>
            <person name="Vollmers J."/>
            <person name="Rivas-Marin E."/>
            <person name="Kohn T."/>
            <person name="Peeters S.H."/>
            <person name="Heuer A."/>
            <person name="Rast P."/>
            <person name="Oberbeckmann S."/>
            <person name="Bunk B."/>
            <person name="Jeske O."/>
            <person name="Meyerdierks A."/>
            <person name="Storesund J.E."/>
            <person name="Kallscheuer N."/>
            <person name="Luecker S."/>
            <person name="Lage O.M."/>
            <person name="Pohl T."/>
            <person name="Merkel B.J."/>
            <person name="Hornburger P."/>
            <person name="Mueller R.-W."/>
            <person name="Bruemmer F."/>
            <person name="Labrenz M."/>
            <person name="Spormann A.M."/>
            <person name="Op den Camp H."/>
            <person name="Overmann J."/>
            <person name="Amann R."/>
            <person name="Jetten M.S.M."/>
            <person name="Mascher T."/>
            <person name="Medema M.H."/>
            <person name="Devos D.P."/>
            <person name="Kaster A.-K."/>
            <person name="Ovreas L."/>
            <person name="Rohde M."/>
            <person name="Galperin M.Y."/>
            <person name="Jogler C."/>
        </authorList>
    </citation>
    <scope>NUCLEOTIDE SEQUENCE [LARGE SCALE GENOMIC DNA]</scope>
    <source>
        <strain evidence="2 3">Pla110</strain>
    </source>
</reference>
<keyword evidence="1" id="KW-0732">Signal</keyword>
<gene>
    <name evidence="2" type="ORF">Pla110_16310</name>
</gene>
<evidence type="ECO:0000313" key="3">
    <source>
        <dbReference type="Proteomes" id="UP000317178"/>
    </source>
</evidence>
<name>A0A518CL07_9PLAN</name>
<keyword evidence="3" id="KW-1185">Reference proteome</keyword>
<evidence type="ECO:0000313" key="2">
    <source>
        <dbReference type="EMBL" id="QDU79911.1"/>
    </source>
</evidence>